<name>A0AAV6HUC6_9ERIC</name>
<proteinExistence type="predicted"/>
<keyword evidence="2" id="KW-1185">Reference proteome</keyword>
<dbReference type="Proteomes" id="UP000823749">
    <property type="component" value="Chromosome 13"/>
</dbReference>
<reference evidence="1 2" key="1">
    <citation type="submission" date="2020-08" db="EMBL/GenBank/DDBJ databases">
        <title>Plant Genome Project.</title>
        <authorList>
            <person name="Zhang R.-G."/>
        </authorList>
    </citation>
    <scope>NUCLEOTIDE SEQUENCE [LARGE SCALE GENOMIC DNA]</scope>
    <source>
        <strain evidence="1">WSP0</strain>
        <tissue evidence="1">Leaf</tissue>
    </source>
</reference>
<comment type="caution">
    <text evidence="1">The sequence shown here is derived from an EMBL/GenBank/DDBJ whole genome shotgun (WGS) entry which is preliminary data.</text>
</comment>
<evidence type="ECO:0000313" key="2">
    <source>
        <dbReference type="Proteomes" id="UP000823749"/>
    </source>
</evidence>
<dbReference type="AlphaFoldDB" id="A0AAV6HUC6"/>
<sequence length="151" mass="16358">MPSGGAGNGTQQKRHRPHHFPLCYSGSLGVTSHCSSRLLSLSAFKAIALPSYLLAPAKVVIVKNRGRGIAACDSIPAQSKSPTTNTTITMPVSNSHSLLHSLFINRVRALTFIVNFEFCRQIQGSTTFDGATVFEFGKCRLTPVMGKHRMI</sequence>
<gene>
    <name evidence="1" type="ORF">RHGRI_037384</name>
</gene>
<protein>
    <submittedName>
        <fullName evidence="1">Uncharacterized protein</fullName>
    </submittedName>
</protein>
<dbReference type="EMBL" id="JACTNZ010000013">
    <property type="protein sequence ID" value="KAG5516632.1"/>
    <property type="molecule type" value="Genomic_DNA"/>
</dbReference>
<organism evidence="1 2">
    <name type="scientific">Rhododendron griersonianum</name>
    <dbReference type="NCBI Taxonomy" id="479676"/>
    <lineage>
        <taxon>Eukaryota</taxon>
        <taxon>Viridiplantae</taxon>
        <taxon>Streptophyta</taxon>
        <taxon>Embryophyta</taxon>
        <taxon>Tracheophyta</taxon>
        <taxon>Spermatophyta</taxon>
        <taxon>Magnoliopsida</taxon>
        <taxon>eudicotyledons</taxon>
        <taxon>Gunneridae</taxon>
        <taxon>Pentapetalae</taxon>
        <taxon>asterids</taxon>
        <taxon>Ericales</taxon>
        <taxon>Ericaceae</taxon>
        <taxon>Ericoideae</taxon>
        <taxon>Rhodoreae</taxon>
        <taxon>Rhododendron</taxon>
    </lineage>
</organism>
<accession>A0AAV6HUC6</accession>
<evidence type="ECO:0000313" key="1">
    <source>
        <dbReference type="EMBL" id="KAG5516632.1"/>
    </source>
</evidence>